<keyword evidence="2" id="KW-1185">Reference proteome</keyword>
<organism evidence="1 2">
    <name type="scientific">Flavobacterium urocaniciphilum</name>
    <dbReference type="NCBI Taxonomy" id="1299341"/>
    <lineage>
        <taxon>Bacteria</taxon>
        <taxon>Pseudomonadati</taxon>
        <taxon>Bacteroidota</taxon>
        <taxon>Flavobacteriia</taxon>
        <taxon>Flavobacteriales</taxon>
        <taxon>Flavobacteriaceae</taxon>
        <taxon>Flavobacterium</taxon>
    </lineage>
</organism>
<name>A0A1H9BRL3_9FLAO</name>
<accession>A0A1H9BRL3</accession>
<dbReference type="EMBL" id="FOEI01000003">
    <property type="protein sequence ID" value="SEP91203.1"/>
    <property type="molecule type" value="Genomic_DNA"/>
</dbReference>
<protein>
    <submittedName>
        <fullName evidence="1">Uncharacterized protein</fullName>
    </submittedName>
</protein>
<dbReference type="AlphaFoldDB" id="A0A1H9BRL3"/>
<gene>
    <name evidence="1" type="ORF">SAMN05444005_103151</name>
</gene>
<sequence length="111" mass="13151">MKIELKLNNDSIIAVNELLSYIYDMERSNDKKVNVYRSIGYDLADKFDSKAKQLVKKATLFDSKKKHKITLKYHEAWALEIILRELFTYTDNHYVRLRVNLVIDDLNQKLA</sequence>
<dbReference type="OrthoDB" id="1357706at2"/>
<dbReference type="Proteomes" id="UP000198648">
    <property type="component" value="Unassembled WGS sequence"/>
</dbReference>
<reference evidence="1 2" key="1">
    <citation type="submission" date="2016-10" db="EMBL/GenBank/DDBJ databases">
        <authorList>
            <person name="de Groot N.N."/>
        </authorList>
    </citation>
    <scope>NUCLEOTIDE SEQUENCE [LARGE SCALE GENOMIC DNA]</scope>
    <source>
        <strain evidence="1 2">DSM 27078</strain>
    </source>
</reference>
<evidence type="ECO:0000313" key="1">
    <source>
        <dbReference type="EMBL" id="SEP91203.1"/>
    </source>
</evidence>
<dbReference type="RefSeq" id="WP_091467242.1">
    <property type="nucleotide sequence ID" value="NZ_FOEI01000003.1"/>
</dbReference>
<proteinExistence type="predicted"/>
<dbReference type="STRING" id="1299341.SAMN05444005_103151"/>
<evidence type="ECO:0000313" key="2">
    <source>
        <dbReference type="Proteomes" id="UP000198648"/>
    </source>
</evidence>